<keyword evidence="2" id="KW-1133">Transmembrane helix</keyword>
<protein>
    <submittedName>
        <fullName evidence="3">Uncharacterized protein</fullName>
    </submittedName>
</protein>
<keyword evidence="2" id="KW-0472">Membrane</keyword>
<evidence type="ECO:0000256" key="2">
    <source>
        <dbReference type="SAM" id="Phobius"/>
    </source>
</evidence>
<dbReference type="VEuPathDB" id="FungiDB:BDV34DRAFT_227136"/>
<evidence type="ECO:0000313" key="3">
    <source>
        <dbReference type="EMBL" id="KAB8203683.1"/>
    </source>
</evidence>
<dbReference type="AlphaFoldDB" id="A0A5N6DGZ0"/>
<name>A0A5N6DGZ0_ASPPA</name>
<keyword evidence="4" id="KW-1185">Reference proteome</keyword>
<accession>A0A5N6DGZ0</accession>
<organism evidence="3 4">
    <name type="scientific">Aspergillus parasiticus</name>
    <dbReference type="NCBI Taxonomy" id="5067"/>
    <lineage>
        <taxon>Eukaryota</taxon>
        <taxon>Fungi</taxon>
        <taxon>Dikarya</taxon>
        <taxon>Ascomycota</taxon>
        <taxon>Pezizomycotina</taxon>
        <taxon>Eurotiomycetes</taxon>
        <taxon>Eurotiomycetidae</taxon>
        <taxon>Eurotiales</taxon>
        <taxon>Aspergillaceae</taxon>
        <taxon>Aspergillus</taxon>
        <taxon>Aspergillus subgen. Circumdati</taxon>
    </lineage>
</organism>
<dbReference type="EMBL" id="ML734988">
    <property type="protein sequence ID" value="KAB8203683.1"/>
    <property type="molecule type" value="Genomic_DNA"/>
</dbReference>
<feature type="compositionally biased region" description="Polar residues" evidence="1">
    <location>
        <begin position="41"/>
        <end position="53"/>
    </location>
</feature>
<proteinExistence type="predicted"/>
<feature type="region of interest" description="Disordered" evidence="1">
    <location>
        <begin position="1"/>
        <end position="57"/>
    </location>
</feature>
<evidence type="ECO:0000256" key="1">
    <source>
        <dbReference type="SAM" id="MobiDB-lite"/>
    </source>
</evidence>
<feature type="transmembrane region" description="Helical" evidence="2">
    <location>
        <begin position="163"/>
        <end position="183"/>
    </location>
</feature>
<feature type="transmembrane region" description="Helical" evidence="2">
    <location>
        <begin position="195"/>
        <end position="221"/>
    </location>
</feature>
<feature type="region of interest" description="Disordered" evidence="1">
    <location>
        <begin position="308"/>
        <end position="332"/>
    </location>
</feature>
<gene>
    <name evidence="3" type="ORF">BDV34DRAFT_227136</name>
</gene>
<reference evidence="3 4" key="1">
    <citation type="submission" date="2019-04" db="EMBL/GenBank/DDBJ databases">
        <title>Fungal friends and foes A comparative genomics study of 23 Aspergillus species from section Flavi.</title>
        <authorList>
            <consortium name="DOE Joint Genome Institute"/>
            <person name="Kjaerbolling I."/>
            <person name="Vesth T.C."/>
            <person name="Frisvad J.C."/>
            <person name="Nybo J.L."/>
            <person name="Theobald S."/>
            <person name="Kildgaard S."/>
            <person name="Petersen T.I."/>
            <person name="Kuo A."/>
            <person name="Sato A."/>
            <person name="Lyhne E.K."/>
            <person name="Kogle M.E."/>
            <person name="Wiebenga A."/>
            <person name="Kun R.S."/>
            <person name="Lubbers R.J."/>
            <person name="Makela M.R."/>
            <person name="Barry K."/>
            <person name="Chovatia M."/>
            <person name="Clum A."/>
            <person name="Daum C."/>
            <person name="Haridas S."/>
            <person name="He G."/>
            <person name="LaButti K."/>
            <person name="Lipzen A."/>
            <person name="Mondo S."/>
            <person name="Pangilinan J."/>
            <person name="Riley R."/>
            <person name="Salamov A."/>
            <person name="Simmons B.A."/>
            <person name="Magnuson J.K."/>
            <person name="Henrissat B."/>
            <person name="Mortensen U.H."/>
            <person name="Larsen T.O."/>
            <person name="De vries R.P."/>
            <person name="Grigoriev I.V."/>
            <person name="Machida M."/>
            <person name="Baker S.E."/>
            <person name="Andersen M.R."/>
        </authorList>
    </citation>
    <scope>NUCLEOTIDE SEQUENCE [LARGE SCALE GENOMIC DNA]</scope>
    <source>
        <strain evidence="3 4">CBS 117618</strain>
    </source>
</reference>
<evidence type="ECO:0000313" key="4">
    <source>
        <dbReference type="Proteomes" id="UP000326532"/>
    </source>
</evidence>
<dbReference type="Proteomes" id="UP000326532">
    <property type="component" value="Unassembled WGS sequence"/>
</dbReference>
<keyword evidence="2" id="KW-0812">Transmembrane</keyword>
<sequence length="355" mass="39460">MGSVLLPRTESSTSYRSTPRALLGSSSDFGYSGINHVRGSPGSQGSRVPSGSMRSGEYLTHGQRTHINSAGHQVYHISSRPTSSHQSAVNLPQSSYAPRETYYRINTRPRPEQTDFADRNQPYIRSEQGTQDNVYAQRDVGNSNRRLRSFTTRLKEKNGRRRLVTLTISAIFLILALSLYFAFTVSKSHLGHELHILLIFMILILVIVFCHSLIRFLMVVFRGSRSDVAMNRIPSSAGPTGYAQPERPIHVILAGDEEILTENNGASREKVTPLPPAYGLWRSSVRINPNLLYWHRVDVNTSSLPQHANDAQGLGSKVPLPRPPSYTSDNGIDYVIEAQPRSLTQGPSAGWPGRQ</sequence>
<dbReference type="OMA" id="HANDAQG"/>